<sequence length="124" mass="13488">TVVLVCLLQDDSPEAYQARCSRKPAESTAAGDAQNAESETFVTPEASPVRIEAATVSLCHRFDDSRSRFIVRCLNLSDITRPAAPLFILDLASFQSQKTPLLSVDDRGTSTWHARAAQLTALIP</sequence>
<proteinExistence type="predicted"/>
<name>A0A914S9M1_PAREQ</name>
<evidence type="ECO:0000313" key="1">
    <source>
        <dbReference type="Proteomes" id="UP000887564"/>
    </source>
</evidence>
<dbReference type="WBParaSite" id="PEQ_0001391901-mRNA-1">
    <property type="protein sequence ID" value="PEQ_0001391901-mRNA-1"/>
    <property type="gene ID" value="PEQ_0001391901"/>
</dbReference>
<dbReference type="Proteomes" id="UP000887564">
    <property type="component" value="Unplaced"/>
</dbReference>
<evidence type="ECO:0000313" key="2">
    <source>
        <dbReference type="WBParaSite" id="PEQ_0001391901-mRNA-1"/>
    </source>
</evidence>
<reference evidence="2" key="1">
    <citation type="submission" date="2022-11" db="UniProtKB">
        <authorList>
            <consortium name="WormBaseParasite"/>
        </authorList>
    </citation>
    <scope>IDENTIFICATION</scope>
</reference>
<accession>A0A914S9M1</accession>
<protein>
    <submittedName>
        <fullName evidence="2">Uncharacterized protein</fullName>
    </submittedName>
</protein>
<dbReference type="AlphaFoldDB" id="A0A914S9M1"/>
<organism evidence="1 2">
    <name type="scientific">Parascaris equorum</name>
    <name type="common">Equine roundworm</name>
    <dbReference type="NCBI Taxonomy" id="6256"/>
    <lineage>
        <taxon>Eukaryota</taxon>
        <taxon>Metazoa</taxon>
        <taxon>Ecdysozoa</taxon>
        <taxon>Nematoda</taxon>
        <taxon>Chromadorea</taxon>
        <taxon>Rhabditida</taxon>
        <taxon>Spirurina</taxon>
        <taxon>Ascaridomorpha</taxon>
        <taxon>Ascaridoidea</taxon>
        <taxon>Ascarididae</taxon>
        <taxon>Parascaris</taxon>
    </lineage>
</organism>
<keyword evidence="1" id="KW-1185">Reference proteome</keyword>